<proteinExistence type="predicted"/>
<dbReference type="Gene3D" id="3.40.50.300">
    <property type="entry name" value="P-loop containing nucleotide triphosphate hydrolases"/>
    <property type="match status" value="1"/>
</dbReference>
<feature type="compositionally biased region" description="Low complexity" evidence="1">
    <location>
        <begin position="549"/>
        <end position="559"/>
    </location>
</feature>
<sequence>MVLQHQLLDEEARAGAAGISGGRGLSGQQWYVQQGLRAVNQAMGRVIRHRWDYGAVLLADERFGSAQNKRHLSRWLREQVTSHSSFGGAIGSLTKFFKNKRHLSRWLREQVTAHSSFGGAIGSLTKFFKNKRHLSRWLREQVTSHSSFGDAIGSLTKFFKNKRHLSRWLREQVTAHSSFGGAIGSLTKFFKDKGDIAASAAAARAAGPAAAASNAACPSAFQLIGGAEGQPGQGSRAAARSAAAEQQQRRQQLMAVPRAVDVLGLIGREEGGSSGAAAAAAAAAGPGSQLDSLIADMLPAEEAARSKLQQQQQLKHKQRQLAAAGDGTADAAADAQQQQQQQQQQGKGKPPLRMGQFLKQWNSTQIEQQKQQAQELEQQQQQQQQQVEKQQQQKHSAEHQKQQVPDAKQRQQQDQQFRDQQQQQQQQQEVAAAAPASALDPKSFFKLLHEQLQPQQMAAVKALLTAYKASRDLSAFVDGLIAELGASSSSGSSSRSHLLLEVVLEEKLAQLKILEEENTRLRRHEAALSTAVGSVEGSVSMKAKVLRSSSLGPADSGSSRGLSPGVGDTCVPSSPHTMLEKVEEKEKEIRREMRQLGAGNYSQLYSTQLLHKAAASPGLVAACLACDADTRRSNWVESVCQLALLLPKYDYAFPCSTPGDRFVTNTVGNSVSNSSSKGSTAKQKVDSLVDEATTRVLVCGLLHPPPVVLHDLMVNLERGEVSSIKIIRRE</sequence>
<feature type="compositionally biased region" description="Low complexity" evidence="1">
    <location>
        <begin position="412"/>
        <end position="435"/>
    </location>
</feature>
<evidence type="ECO:0000256" key="1">
    <source>
        <dbReference type="SAM" id="MobiDB-lite"/>
    </source>
</evidence>
<accession>A0ABY8U9Z6</accession>
<dbReference type="Proteomes" id="UP001244341">
    <property type="component" value="Chromosome 8b"/>
</dbReference>
<name>A0ABY8U9Z6_TETOB</name>
<dbReference type="Pfam" id="PF13307">
    <property type="entry name" value="Helicase_C_2"/>
    <property type="match status" value="1"/>
</dbReference>
<evidence type="ECO:0000259" key="2">
    <source>
        <dbReference type="Pfam" id="PF13307"/>
    </source>
</evidence>
<protein>
    <recommendedName>
        <fullName evidence="2">ATP-dependent helicase C-terminal domain-containing protein</fullName>
    </recommendedName>
</protein>
<keyword evidence="4" id="KW-1185">Reference proteome</keyword>
<evidence type="ECO:0000313" key="4">
    <source>
        <dbReference type="Proteomes" id="UP001244341"/>
    </source>
</evidence>
<dbReference type="EMBL" id="CP126215">
    <property type="protein sequence ID" value="WIA16891.1"/>
    <property type="molecule type" value="Genomic_DNA"/>
</dbReference>
<dbReference type="InterPro" id="IPR027417">
    <property type="entry name" value="P-loop_NTPase"/>
</dbReference>
<feature type="compositionally biased region" description="Basic and acidic residues" evidence="1">
    <location>
        <begin position="395"/>
        <end position="411"/>
    </location>
</feature>
<dbReference type="InterPro" id="IPR045028">
    <property type="entry name" value="DinG/Rad3-like"/>
</dbReference>
<reference evidence="3 4" key="1">
    <citation type="submission" date="2023-05" db="EMBL/GenBank/DDBJ databases">
        <title>A 100% complete, gapless, phased diploid assembly of the Scenedesmus obliquus UTEX 3031 genome.</title>
        <authorList>
            <person name="Biondi T.C."/>
            <person name="Hanschen E.R."/>
            <person name="Kwon T."/>
            <person name="Eng W."/>
            <person name="Kruse C.P.S."/>
            <person name="Koehler S.I."/>
            <person name="Kunde Y."/>
            <person name="Gleasner C.D."/>
            <person name="You Mak K.T."/>
            <person name="Polle J."/>
            <person name="Hovde B.T."/>
            <person name="Starkenburg S.R."/>
        </authorList>
    </citation>
    <scope>NUCLEOTIDE SEQUENCE [LARGE SCALE GENOMIC DNA]</scope>
    <source>
        <strain evidence="3 4">DOE0152z</strain>
    </source>
</reference>
<feature type="compositionally biased region" description="Low complexity" evidence="1">
    <location>
        <begin position="320"/>
        <end position="346"/>
    </location>
</feature>
<dbReference type="InterPro" id="IPR006555">
    <property type="entry name" value="ATP-dep_Helicase_C"/>
</dbReference>
<feature type="region of interest" description="Disordered" evidence="1">
    <location>
        <begin position="387"/>
        <end position="435"/>
    </location>
</feature>
<feature type="region of interest" description="Disordered" evidence="1">
    <location>
        <begin position="304"/>
        <end position="354"/>
    </location>
</feature>
<feature type="region of interest" description="Disordered" evidence="1">
    <location>
        <begin position="549"/>
        <end position="575"/>
    </location>
</feature>
<dbReference type="PANTHER" id="PTHR11472:SF34">
    <property type="entry name" value="REGULATOR OF TELOMERE ELONGATION HELICASE 1"/>
    <property type="match status" value="1"/>
</dbReference>
<organism evidence="3 4">
    <name type="scientific">Tetradesmus obliquus</name>
    <name type="common">Green alga</name>
    <name type="synonym">Acutodesmus obliquus</name>
    <dbReference type="NCBI Taxonomy" id="3088"/>
    <lineage>
        <taxon>Eukaryota</taxon>
        <taxon>Viridiplantae</taxon>
        <taxon>Chlorophyta</taxon>
        <taxon>core chlorophytes</taxon>
        <taxon>Chlorophyceae</taxon>
        <taxon>CS clade</taxon>
        <taxon>Sphaeropleales</taxon>
        <taxon>Scenedesmaceae</taxon>
        <taxon>Tetradesmus</taxon>
    </lineage>
</organism>
<dbReference type="PANTHER" id="PTHR11472">
    <property type="entry name" value="DNA REPAIR DEAD HELICASE RAD3/XP-D SUBFAMILY MEMBER"/>
    <property type="match status" value="1"/>
</dbReference>
<gene>
    <name evidence="3" type="ORF">OEZ85_013818</name>
</gene>
<evidence type="ECO:0000313" key="3">
    <source>
        <dbReference type="EMBL" id="WIA16891.1"/>
    </source>
</evidence>
<feature type="domain" description="ATP-dependent helicase C-terminal" evidence="2">
    <location>
        <begin position="24"/>
        <end position="78"/>
    </location>
</feature>